<dbReference type="Pfam" id="PF13041">
    <property type="entry name" value="PPR_2"/>
    <property type="match status" value="1"/>
</dbReference>
<evidence type="ECO:0000256" key="1">
    <source>
        <dbReference type="ARBA" id="ARBA00022737"/>
    </source>
</evidence>
<evidence type="ECO:0000256" key="4">
    <source>
        <dbReference type="SAM" id="MobiDB-lite"/>
    </source>
</evidence>
<dbReference type="NCBIfam" id="TIGR00756">
    <property type="entry name" value="PPR"/>
    <property type="match status" value="4"/>
</dbReference>
<evidence type="ECO:0008006" key="7">
    <source>
        <dbReference type="Google" id="ProtNLM"/>
    </source>
</evidence>
<dbReference type="InterPro" id="IPR011990">
    <property type="entry name" value="TPR-like_helical_dom_sf"/>
</dbReference>
<keyword evidence="6" id="KW-1185">Reference proteome</keyword>
<name>A0A2T7ES59_9POAL</name>
<sequence>MMVRSEEVEAGEVEAAEHGVDIGVRVTANLPNFDYGYHSRLPGTREDSDRAKSHRAPRRRDMPSDSPRRAALLLPNLPPHIPYSRALQQRLYLIAQHLSRRAGSPSAARRGLDQLHAQLLLNGFTHKRFLLAKLLSLAAAAGADLPRAESLFLSASSHSPASPTLANLLLRAAAGSGATPSALLALFSRLVGRHGLRPNAFSFSTLLAALAPAGAGALPHGRALHAHALAGGVLAPSGENGHVMTSLMDVYASARQLGDARKVFDEMPGKSVAAWNCMLAAYVQCRELDAALRFFGDEMPYRDAVAWTTVIGGCANSGRAAKAVELFMGMRKARVNDDVVTMVALLTACAELGDLELGRWVHARVDWEGRQRRTVLLDNSLIHMYVKCGAVEDALRLFLMMPKRSTISWTTMISGLAMHGRAQEALDLFHRMQERPDGATLLAVLRACSYAGRIDDGRRYFESMERVYGITPEIQHYGCMVDMLCRWRRLHEALELVENMPFQPNEGAWGAILSGCRREGNLELAAKATDRLVELQPERAAGHLVLLSNMYAGAGQWEQARMVRERVATLNAEKPAGRSWVSQSPAWW</sequence>
<dbReference type="InterPro" id="IPR046848">
    <property type="entry name" value="E_motif"/>
</dbReference>
<evidence type="ECO:0000313" key="6">
    <source>
        <dbReference type="Proteomes" id="UP000244336"/>
    </source>
</evidence>
<dbReference type="PANTHER" id="PTHR47926:SF526">
    <property type="entry name" value="PENTACOTRIPEPTIDE-REPEAT REGION OF PRORP DOMAIN-CONTAINING PROTEIN"/>
    <property type="match status" value="1"/>
</dbReference>
<evidence type="ECO:0000256" key="3">
    <source>
        <dbReference type="PROSITE-ProRule" id="PRU00708"/>
    </source>
</evidence>
<dbReference type="Proteomes" id="UP000244336">
    <property type="component" value="Chromosome 2"/>
</dbReference>
<organism evidence="5 6">
    <name type="scientific">Panicum hallii var. hallii</name>
    <dbReference type="NCBI Taxonomy" id="1504633"/>
    <lineage>
        <taxon>Eukaryota</taxon>
        <taxon>Viridiplantae</taxon>
        <taxon>Streptophyta</taxon>
        <taxon>Embryophyta</taxon>
        <taxon>Tracheophyta</taxon>
        <taxon>Spermatophyta</taxon>
        <taxon>Magnoliopsida</taxon>
        <taxon>Liliopsida</taxon>
        <taxon>Poales</taxon>
        <taxon>Poaceae</taxon>
        <taxon>PACMAD clade</taxon>
        <taxon>Panicoideae</taxon>
        <taxon>Panicodae</taxon>
        <taxon>Paniceae</taxon>
        <taxon>Panicinae</taxon>
        <taxon>Panicum</taxon>
        <taxon>Panicum sect. Panicum</taxon>
    </lineage>
</organism>
<dbReference type="EMBL" id="CM009750">
    <property type="protein sequence ID" value="PUZ70671.1"/>
    <property type="molecule type" value="Genomic_DNA"/>
</dbReference>
<dbReference type="GO" id="GO:0009451">
    <property type="term" value="P:RNA modification"/>
    <property type="evidence" value="ECO:0007669"/>
    <property type="project" value="InterPro"/>
</dbReference>
<keyword evidence="1" id="KW-0677">Repeat</keyword>
<evidence type="ECO:0000256" key="2">
    <source>
        <dbReference type="ARBA" id="ARBA00022946"/>
    </source>
</evidence>
<feature type="compositionally biased region" description="Basic and acidic residues" evidence="4">
    <location>
        <begin position="59"/>
        <end position="68"/>
    </location>
</feature>
<protein>
    <recommendedName>
        <fullName evidence="7">Pentacotripeptide-repeat region of PRORP domain-containing protein</fullName>
    </recommendedName>
</protein>
<dbReference type="PROSITE" id="PS51375">
    <property type="entry name" value="PPR"/>
    <property type="match status" value="3"/>
</dbReference>
<feature type="repeat" description="PPR" evidence="3">
    <location>
        <begin position="303"/>
        <end position="337"/>
    </location>
</feature>
<dbReference type="AlphaFoldDB" id="A0A2T7ES59"/>
<keyword evidence="2" id="KW-0809">Transit peptide</keyword>
<dbReference type="Pfam" id="PF20431">
    <property type="entry name" value="E_motif"/>
    <property type="match status" value="1"/>
</dbReference>
<feature type="region of interest" description="Disordered" evidence="4">
    <location>
        <begin position="37"/>
        <end position="69"/>
    </location>
</feature>
<feature type="repeat" description="PPR" evidence="3">
    <location>
        <begin position="405"/>
        <end position="435"/>
    </location>
</feature>
<dbReference type="InterPro" id="IPR002885">
    <property type="entry name" value="PPR_rpt"/>
</dbReference>
<dbReference type="PANTHER" id="PTHR47926">
    <property type="entry name" value="PENTATRICOPEPTIDE REPEAT-CONTAINING PROTEIN"/>
    <property type="match status" value="1"/>
</dbReference>
<reference evidence="5 6" key="1">
    <citation type="submission" date="2018-04" db="EMBL/GenBank/DDBJ databases">
        <title>WGS assembly of Panicum hallii var. hallii HAL2.</title>
        <authorList>
            <person name="Lovell J."/>
            <person name="Jenkins J."/>
            <person name="Lowry D."/>
            <person name="Mamidi S."/>
            <person name="Sreedasyam A."/>
            <person name="Weng X."/>
            <person name="Barry K."/>
            <person name="Bonette J."/>
            <person name="Campitelli B."/>
            <person name="Daum C."/>
            <person name="Gordon S."/>
            <person name="Gould B."/>
            <person name="Lipzen A."/>
            <person name="MacQueen A."/>
            <person name="Palacio-Mejia J."/>
            <person name="Plott C."/>
            <person name="Shakirov E."/>
            <person name="Shu S."/>
            <person name="Yoshinaga Y."/>
            <person name="Zane M."/>
            <person name="Rokhsar D."/>
            <person name="Grimwood J."/>
            <person name="Schmutz J."/>
            <person name="Juenger T."/>
        </authorList>
    </citation>
    <scope>NUCLEOTIDE SEQUENCE [LARGE SCALE GENOMIC DNA]</scope>
    <source>
        <strain evidence="6">cv. HAL2</strain>
    </source>
</reference>
<dbReference type="Gene3D" id="1.25.40.10">
    <property type="entry name" value="Tetratricopeptide repeat domain"/>
    <property type="match status" value="2"/>
</dbReference>
<dbReference type="GO" id="GO:0003723">
    <property type="term" value="F:RNA binding"/>
    <property type="evidence" value="ECO:0007669"/>
    <property type="project" value="InterPro"/>
</dbReference>
<evidence type="ECO:0000313" key="5">
    <source>
        <dbReference type="EMBL" id="PUZ70671.1"/>
    </source>
</evidence>
<dbReference type="Pfam" id="PF01535">
    <property type="entry name" value="PPR"/>
    <property type="match status" value="5"/>
</dbReference>
<proteinExistence type="predicted"/>
<dbReference type="InterPro" id="IPR046960">
    <property type="entry name" value="PPR_At4g14850-like_plant"/>
</dbReference>
<dbReference type="FunFam" id="1.25.40.10:FF:002558">
    <property type="entry name" value="Pentatricopeptide repeat-containing protein chloroplastic"/>
    <property type="match status" value="1"/>
</dbReference>
<feature type="repeat" description="PPR" evidence="3">
    <location>
        <begin position="240"/>
        <end position="274"/>
    </location>
</feature>
<accession>A0A2T7ES59</accession>
<dbReference type="OrthoDB" id="736185at2759"/>
<dbReference type="Gramene" id="PUZ70671">
    <property type="protein sequence ID" value="PUZ70671"/>
    <property type="gene ID" value="GQ55_2G252600"/>
</dbReference>
<dbReference type="STRING" id="1504633.A0A2T7ES59"/>
<gene>
    <name evidence="5" type="ORF">GQ55_2G252600</name>
</gene>